<organism evidence="1">
    <name type="scientific">Coccolithus braarudii</name>
    <dbReference type="NCBI Taxonomy" id="221442"/>
    <lineage>
        <taxon>Eukaryota</taxon>
        <taxon>Haptista</taxon>
        <taxon>Haptophyta</taxon>
        <taxon>Prymnesiophyceae</taxon>
        <taxon>Coccolithales</taxon>
        <taxon>Coccolithaceae</taxon>
        <taxon>Coccolithus</taxon>
    </lineage>
</organism>
<proteinExistence type="predicted"/>
<reference evidence="1" key="1">
    <citation type="submission" date="2021-01" db="EMBL/GenBank/DDBJ databases">
        <authorList>
            <person name="Corre E."/>
            <person name="Pelletier E."/>
            <person name="Niang G."/>
            <person name="Scheremetjew M."/>
            <person name="Finn R."/>
            <person name="Kale V."/>
            <person name="Holt S."/>
            <person name="Cochrane G."/>
            <person name="Meng A."/>
            <person name="Brown T."/>
            <person name="Cohen L."/>
        </authorList>
    </citation>
    <scope>NUCLEOTIDE SEQUENCE</scope>
    <source>
        <strain evidence="1">PLY182g</strain>
    </source>
</reference>
<accession>A0A7S0L6P5</accession>
<dbReference type="AlphaFoldDB" id="A0A7S0L6P5"/>
<evidence type="ECO:0000313" key="1">
    <source>
        <dbReference type="EMBL" id="CAD8603640.1"/>
    </source>
</evidence>
<name>A0A7S0L6P5_9EUKA</name>
<dbReference type="EMBL" id="HBEY01014389">
    <property type="protein sequence ID" value="CAD8603640.1"/>
    <property type="molecule type" value="Transcribed_RNA"/>
</dbReference>
<protein>
    <submittedName>
        <fullName evidence="1">Uncharacterized protein</fullName>
    </submittedName>
</protein>
<sequence length="600" mass="66912">MEVLRHLLSFVYDPPTDKYLPIQVWENPDDPADFVSAVVMPGRHRRETLYRELVSDCEIVVGPNGRCERDCVKLVSKLYSDYQYVLRSNFSLSRPAMPLLTLDGTGAGLGRGVCHESVGSADFVGGVKQSRATLKPAGLFEGNDHAMPLRENAAYVAQSYNQVITSGTIQRADGSTIPAKPISSADMQGAKSFAGMHETCHSVWCTCQAGEGCPQFEFSKADCVFDTWSQVCEFCKEIGGWVGCPIKTFDQMCVWAHFSPGVTRGGKFTRFKCDCCGYNPTESKWRKDVAAIHVLSDEDQKAARAVHNEMGGSPEMGWCKHYHQLLYVHPMLHVGMDRAGVDQLHLVYLNTFKHLFKYTIHHALPDSKKKLVRDYVKAANFYSYDAASDEEDPVKRWIGREVKRFLEEAHVHLPFLLKLAAAPADVVEEIGECVNADGEQTMDSDSEYEPDEETLAAEESEESLMCSNSGVWDHFLTYVRAIQTQWAEGEEDTDSYRQMRALEAINLAIPVVNALLQLSPTMKTWVPHILLFIVPRQMAEIGDPSRRSCDACESFGAMIKKIIKHLTCRRAVKANATPHHVGGGRALAADIHTRVHPAGF</sequence>
<gene>
    <name evidence="1" type="ORF">CPEL01642_LOCUS6975</name>
</gene>